<evidence type="ECO:0000313" key="1">
    <source>
        <dbReference type="EMBL" id="CEJ74695.1"/>
    </source>
</evidence>
<protein>
    <submittedName>
        <fullName evidence="2">Uncharacterized protein</fullName>
    </submittedName>
</protein>
<dbReference type="KEGG" id="psor:RSJ16_14160"/>
<proteinExistence type="predicted"/>
<dbReference type="Proteomes" id="UP000032811">
    <property type="component" value="Chromosome 1"/>
</dbReference>
<dbReference type="EMBL" id="CDNY01000014">
    <property type="protein sequence ID" value="CEO34426.1"/>
    <property type="molecule type" value="Genomic_DNA"/>
</dbReference>
<organism evidence="2 4">
    <name type="scientific">Paraclostridium sordellii</name>
    <name type="common">Clostridium sordellii</name>
    <dbReference type="NCBI Taxonomy" id="1505"/>
    <lineage>
        <taxon>Bacteria</taxon>
        <taxon>Bacillati</taxon>
        <taxon>Bacillota</taxon>
        <taxon>Clostridia</taxon>
        <taxon>Peptostreptococcales</taxon>
        <taxon>Peptostreptococcaceae</taxon>
        <taxon>Paraclostridium</taxon>
    </lineage>
</organism>
<reference evidence="4" key="2">
    <citation type="submission" date="2015-01" db="EMBL/GenBank/DDBJ databases">
        <authorList>
            <person name="Aslett A.Martin."/>
            <person name="De Silva Nishadi"/>
        </authorList>
    </citation>
    <scope>NUCLEOTIDE SEQUENCE [LARGE SCALE GENOMIC DNA]</scope>
    <source>
        <strain evidence="4">UMC4404</strain>
    </source>
</reference>
<evidence type="ECO:0000313" key="2">
    <source>
        <dbReference type="EMBL" id="CEO34426.1"/>
    </source>
</evidence>
<evidence type="ECO:0000313" key="3">
    <source>
        <dbReference type="Proteomes" id="UP000032811"/>
    </source>
</evidence>
<dbReference type="GeneID" id="97538407"/>
<dbReference type="AlphaFoldDB" id="A0A9P1L609"/>
<sequence>MKSILITITVVTIIVLGSTHIYENESEDIAIDNKNNDLVISIEVDLRGVLEGDFNKNWYEHMNEKYGNNWEDILDYKYGDEWEDKFNKLYLNYTDESTYKNIDSYKM</sequence>
<name>A0A9P1L609_PARSO</name>
<gene>
    <name evidence="1" type="ORF">ATCC9714_25831</name>
    <name evidence="2" type="ORF">UMC4404_20911</name>
</gene>
<evidence type="ECO:0000313" key="4">
    <source>
        <dbReference type="Proteomes" id="UP000049685"/>
    </source>
</evidence>
<reference evidence="2" key="1">
    <citation type="submission" date="2015-01" db="EMBL/GenBank/DDBJ databases">
        <authorList>
            <person name="Aslett M.A."/>
            <person name="De Silva N."/>
        </authorList>
    </citation>
    <scope>NUCLEOTIDE SEQUENCE</scope>
    <source>
        <strain evidence="1 3">ATCC9714</strain>
        <strain evidence="2">UMC4404</strain>
    </source>
</reference>
<dbReference type="RefSeq" id="WP_021122754.1">
    <property type="nucleotide sequence ID" value="NZ_BDJI01000002.1"/>
</dbReference>
<accession>A0A9P1L609</accession>
<keyword evidence="3" id="KW-1185">Reference proteome</keyword>
<dbReference type="EMBL" id="LN679998">
    <property type="protein sequence ID" value="CEJ74695.1"/>
    <property type="molecule type" value="Genomic_DNA"/>
</dbReference>
<dbReference type="Proteomes" id="UP000049685">
    <property type="component" value="Unassembled WGS sequence"/>
</dbReference>